<evidence type="ECO:0000313" key="2">
    <source>
        <dbReference type="Proteomes" id="UP001062846"/>
    </source>
</evidence>
<proteinExistence type="predicted"/>
<reference evidence="1" key="1">
    <citation type="submission" date="2022-02" db="EMBL/GenBank/DDBJ databases">
        <title>Plant Genome Project.</title>
        <authorList>
            <person name="Zhang R.-G."/>
        </authorList>
    </citation>
    <scope>NUCLEOTIDE SEQUENCE</scope>
    <source>
        <strain evidence="1">AT1</strain>
    </source>
</reference>
<protein>
    <submittedName>
        <fullName evidence="1">Uncharacterized protein</fullName>
    </submittedName>
</protein>
<accession>A0ACC0LGK8</accession>
<keyword evidence="2" id="KW-1185">Reference proteome</keyword>
<name>A0ACC0LGK8_RHOML</name>
<comment type="caution">
    <text evidence="1">The sequence shown here is derived from an EMBL/GenBank/DDBJ whole genome shotgun (WGS) entry which is preliminary data.</text>
</comment>
<dbReference type="Proteomes" id="UP001062846">
    <property type="component" value="Chromosome 12"/>
</dbReference>
<organism evidence="1 2">
    <name type="scientific">Rhododendron molle</name>
    <name type="common">Chinese azalea</name>
    <name type="synonym">Azalea mollis</name>
    <dbReference type="NCBI Taxonomy" id="49168"/>
    <lineage>
        <taxon>Eukaryota</taxon>
        <taxon>Viridiplantae</taxon>
        <taxon>Streptophyta</taxon>
        <taxon>Embryophyta</taxon>
        <taxon>Tracheophyta</taxon>
        <taxon>Spermatophyta</taxon>
        <taxon>Magnoliopsida</taxon>
        <taxon>eudicotyledons</taxon>
        <taxon>Gunneridae</taxon>
        <taxon>Pentapetalae</taxon>
        <taxon>asterids</taxon>
        <taxon>Ericales</taxon>
        <taxon>Ericaceae</taxon>
        <taxon>Ericoideae</taxon>
        <taxon>Rhodoreae</taxon>
        <taxon>Rhododendron</taxon>
    </lineage>
</organism>
<sequence length="102" mass="11184">MKTIIAACRRLFETEHARPVSSISNTCSSAVAAAFSKVLLNCRHDLYRMPHNHLHRCLCPAVVPPRRRSAIMGIPIAVLNLLSFSVSVASSTVLLRSSRTIS</sequence>
<dbReference type="EMBL" id="CM046399">
    <property type="protein sequence ID" value="KAI8527891.1"/>
    <property type="molecule type" value="Genomic_DNA"/>
</dbReference>
<evidence type="ECO:0000313" key="1">
    <source>
        <dbReference type="EMBL" id="KAI8527891.1"/>
    </source>
</evidence>
<gene>
    <name evidence="1" type="ORF">RHMOL_Rhmol12G0109200</name>
</gene>